<feature type="binding site" evidence="5">
    <location>
        <position position="152"/>
    </location>
    <ligand>
        <name>K(+)</name>
        <dbReference type="ChEBI" id="CHEBI:29103"/>
    </ligand>
</feature>
<keyword evidence="10" id="KW-1185">Reference proteome</keyword>
<keyword evidence="4 6" id="KW-0456">Lyase</keyword>
<keyword evidence="2 4" id="KW-0067">ATP-binding</keyword>
<dbReference type="HAMAP" id="MF_01965">
    <property type="entry name" value="NADHX_dehydratase"/>
    <property type="match status" value="1"/>
</dbReference>
<feature type="binding site" evidence="4">
    <location>
        <position position="291"/>
    </location>
    <ligand>
        <name>(6S)-NADPHX</name>
        <dbReference type="ChEBI" id="CHEBI:64076"/>
    </ligand>
</feature>
<protein>
    <recommendedName>
        <fullName evidence="6">Bifunctional NAD(P)H-hydrate repair enzyme</fullName>
    </recommendedName>
    <alternativeName>
        <fullName evidence="6">Nicotinamide nucleotide repair protein</fullName>
    </alternativeName>
    <domain>
        <recommendedName>
            <fullName evidence="6">ADP-dependent (S)-NAD(P)H-hydrate dehydratase</fullName>
            <ecNumber evidence="6">4.2.1.136</ecNumber>
        </recommendedName>
        <alternativeName>
            <fullName evidence="6">ADP-dependent NAD(P)HX dehydratase</fullName>
        </alternativeName>
    </domain>
    <domain>
        <recommendedName>
            <fullName evidence="6">NAD(P)H-hydrate epimerase</fullName>
            <ecNumber evidence="6">5.1.99.6</ecNumber>
        </recommendedName>
    </domain>
</protein>
<feature type="binding site" evidence="5">
    <location>
        <position position="149"/>
    </location>
    <ligand>
        <name>(6S)-NADPHX</name>
        <dbReference type="ChEBI" id="CHEBI:64076"/>
    </ligand>
</feature>
<organism evidence="9 10">
    <name type="scientific">Pacificimonas pallii</name>
    <dbReference type="NCBI Taxonomy" id="2827236"/>
    <lineage>
        <taxon>Bacteria</taxon>
        <taxon>Pseudomonadati</taxon>
        <taxon>Pseudomonadota</taxon>
        <taxon>Alphaproteobacteria</taxon>
        <taxon>Sphingomonadales</taxon>
        <taxon>Sphingosinicellaceae</taxon>
        <taxon>Pacificimonas</taxon>
    </lineage>
</organism>
<feature type="binding site" evidence="4">
    <location>
        <position position="401"/>
    </location>
    <ligand>
        <name>AMP</name>
        <dbReference type="ChEBI" id="CHEBI:456215"/>
    </ligand>
</feature>
<name>A0ABS6SDS2_9SPHN</name>
<comment type="catalytic activity">
    <reaction evidence="5 6">
        <text>(6R)-NADHX = (6S)-NADHX</text>
        <dbReference type="Rhea" id="RHEA:32215"/>
        <dbReference type="ChEBI" id="CHEBI:64074"/>
        <dbReference type="ChEBI" id="CHEBI:64075"/>
        <dbReference type="EC" id="5.1.99.6"/>
    </reaction>
</comment>
<dbReference type="PROSITE" id="PS51383">
    <property type="entry name" value="YJEF_C_3"/>
    <property type="match status" value="1"/>
</dbReference>
<dbReference type="Pfam" id="PF03853">
    <property type="entry name" value="YjeF_N"/>
    <property type="match status" value="1"/>
</dbReference>
<dbReference type="Pfam" id="PF01256">
    <property type="entry name" value="Carb_kinase"/>
    <property type="match status" value="1"/>
</dbReference>
<comment type="catalytic activity">
    <reaction evidence="5 6">
        <text>(6R)-NADPHX = (6S)-NADPHX</text>
        <dbReference type="Rhea" id="RHEA:32227"/>
        <dbReference type="ChEBI" id="CHEBI:64076"/>
        <dbReference type="ChEBI" id="CHEBI:64077"/>
        <dbReference type="EC" id="5.1.99.6"/>
    </reaction>
</comment>
<evidence type="ECO:0000256" key="6">
    <source>
        <dbReference type="PIRNR" id="PIRNR017184"/>
    </source>
</evidence>
<keyword evidence="5 6" id="KW-0630">Potassium</keyword>
<dbReference type="InterPro" id="IPR000631">
    <property type="entry name" value="CARKD"/>
</dbReference>
<evidence type="ECO:0000256" key="2">
    <source>
        <dbReference type="ARBA" id="ARBA00022840"/>
    </source>
</evidence>
<dbReference type="RefSeq" id="WP_218445226.1">
    <property type="nucleotide sequence ID" value="NZ_JAGSPA010000002.1"/>
</dbReference>
<dbReference type="EC" id="5.1.99.6" evidence="6"/>
<feature type="binding site" evidence="5">
    <location>
        <begin position="120"/>
        <end position="126"/>
    </location>
    <ligand>
        <name>(6S)-NADPHX</name>
        <dbReference type="ChEBI" id="CHEBI:64076"/>
    </ligand>
</feature>
<evidence type="ECO:0000256" key="1">
    <source>
        <dbReference type="ARBA" id="ARBA00022741"/>
    </source>
</evidence>
<feature type="binding site" evidence="5">
    <location>
        <position position="60"/>
    </location>
    <ligand>
        <name>K(+)</name>
        <dbReference type="ChEBI" id="CHEBI:29103"/>
    </ligand>
</feature>
<dbReference type="PANTHER" id="PTHR12592:SF0">
    <property type="entry name" value="ATP-DEPENDENT (S)-NAD(P)H-HYDRATE DEHYDRATASE"/>
    <property type="match status" value="1"/>
</dbReference>
<dbReference type="NCBIfam" id="TIGR00197">
    <property type="entry name" value="yjeF_nterm"/>
    <property type="match status" value="1"/>
</dbReference>
<evidence type="ECO:0000313" key="10">
    <source>
        <dbReference type="Proteomes" id="UP000722336"/>
    </source>
</evidence>
<gene>
    <name evidence="4" type="primary">nnrD</name>
    <name evidence="5" type="synonym">nnrE</name>
    <name evidence="9" type="ORF">KCG44_07195</name>
</gene>
<keyword evidence="5 6" id="KW-0479">Metal-binding</keyword>
<dbReference type="PROSITE" id="PS51385">
    <property type="entry name" value="YJEF_N"/>
    <property type="match status" value="1"/>
</dbReference>
<keyword evidence="4 6" id="KW-0521">NADP</keyword>
<comment type="function">
    <text evidence="5">Catalyzes the epimerization of the S- and R-forms of NAD(P)HX, a damaged form of NAD(P)H that is a result of enzymatic or heat-dependent hydration. This is a prerequisite for the S-specific NAD(P)H-hydrate dehydratase to allow the repair of both epimers of NAD(P)HX.</text>
</comment>
<evidence type="ECO:0000259" key="7">
    <source>
        <dbReference type="PROSITE" id="PS51383"/>
    </source>
</evidence>
<dbReference type="PIRSF" id="PIRSF017184">
    <property type="entry name" value="Nnr"/>
    <property type="match status" value="1"/>
</dbReference>
<feature type="domain" description="YjeF N-terminal" evidence="8">
    <location>
        <begin position="13"/>
        <end position="206"/>
    </location>
</feature>
<comment type="catalytic activity">
    <reaction evidence="4 6">
        <text>(6S)-NADPHX + ADP = AMP + phosphate + NADPH + H(+)</text>
        <dbReference type="Rhea" id="RHEA:32235"/>
        <dbReference type="ChEBI" id="CHEBI:15378"/>
        <dbReference type="ChEBI" id="CHEBI:43474"/>
        <dbReference type="ChEBI" id="CHEBI:57783"/>
        <dbReference type="ChEBI" id="CHEBI:64076"/>
        <dbReference type="ChEBI" id="CHEBI:456215"/>
        <dbReference type="ChEBI" id="CHEBI:456216"/>
        <dbReference type="EC" id="4.2.1.136"/>
    </reaction>
</comment>
<accession>A0ABS6SDS2</accession>
<keyword evidence="1 4" id="KW-0547">Nucleotide-binding</keyword>
<comment type="cofactor">
    <cofactor evidence="4">
        <name>Mg(2+)</name>
        <dbReference type="ChEBI" id="CHEBI:18420"/>
    </cofactor>
</comment>
<evidence type="ECO:0000256" key="4">
    <source>
        <dbReference type="HAMAP-Rule" id="MF_01965"/>
    </source>
</evidence>
<comment type="subunit">
    <text evidence="4">Homotetramer.</text>
</comment>
<comment type="function">
    <text evidence="6">Bifunctional enzyme that catalyzes the epimerization of the S- and R-forms of NAD(P)HX and the dehydration of the S-form of NAD(P)HX at the expense of ADP, which is converted to AMP. This allows the repair of both epimers of NAD(P)HX, a damaged form of NAD(P)H that is a result of enzymatic or heat-dependent hydration.</text>
</comment>
<comment type="caution">
    <text evidence="9">The sequence shown here is derived from an EMBL/GenBank/DDBJ whole genome shotgun (WGS) entry which is preliminary data.</text>
</comment>
<feature type="binding site" evidence="5">
    <location>
        <position position="116"/>
    </location>
    <ligand>
        <name>K(+)</name>
        <dbReference type="ChEBI" id="CHEBI:29103"/>
    </ligand>
</feature>
<feature type="binding site" evidence="5">
    <location>
        <begin position="59"/>
        <end position="63"/>
    </location>
    <ligand>
        <name>(6S)-NADPHX</name>
        <dbReference type="ChEBI" id="CHEBI:64076"/>
    </ligand>
</feature>
<feature type="binding site" evidence="4">
    <location>
        <position position="339"/>
    </location>
    <ligand>
        <name>(6S)-NADPHX</name>
        <dbReference type="ChEBI" id="CHEBI:64076"/>
    </ligand>
</feature>
<dbReference type="EMBL" id="JAGSPA010000002">
    <property type="protein sequence ID" value="MBV7256569.1"/>
    <property type="molecule type" value="Genomic_DNA"/>
</dbReference>
<evidence type="ECO:0000256" key="5">
    <source>
        <dbReference type="HAMAP-Rule" id="MF_01966"/>
    </source>
</evidence>
<dbReference type="InterPro" id="IPR004443">
    <property type="entry name" value="YjeF_N_dom"/>
</dbReference>
<dbReference type="InterPro" id="IPR030677">
    <property type="entry name" value="Nnr"/>
</dbReference>
<keyword evidence="4 6" id="KW-0520">NAD</keyword>
<evidence type="ECO:0000256" key="3">
    <source>
        <dbReference type="ARBA" id="ARBA00023268"/>
    </source>
</evidence>
<comment type="similarity">
    <text evidence="4">Belongs to the NnrD/CARKD family.</text>
</comment>
<reference evidence="9 10" key="1">
    <citation type="submission" date="2021-04" db="EMBL/GenBank/DDBJ databases">
        <authorList>
            <person name="Pira H."/>
            <person name="Risdian C."/>
            <person name="Wink J."/>
        </authorList>
    </citation>
    <scope>NUCLEOTIDE SEQUENCE [LARGE SCALE GENOMIC DNA]</scope>
    <source>
        <strain evidence="9 10">WHA3</strain>
    </source>
</reference>
<feature type="binding site" evidence="4">
    <location>
        <begin position="372"/>
        <end position="376"/>
    </location>
    <ligand>
        <name>AMP</name>
        <dbReference type="ChEBI" id="CHEBI:456215"/>
    </ligand>
</feature>
<feature type="binding site" evidence="4">
    <location>
        <position position="402"/>
    </location>
    <ligand>
        <name>(6S)-NADPHX</name>
        <dbReference type="ChEBI" id="CHEBI:64076"/>
    </ligand>
</feature>
<proteinExistence type="inferred from homology"/>
<keyword evidence="3" id="KW-0511">Multifunctional enzyme</keyword>
<dbReference type="NCBIfam" id="TIGR00196">
    <property type="entry name" value="yjeF_cterm"/>
    <property type="match status" value="1"/>
</dbReference>
<dbReference type="CDD" id="cd01171">
    <property type="entry name" value="YXKO-related"/>
    <property type="match status" value="1"/>
</dbReference>
<comment type="cofactor">
    <cofactor evidence="5 6">
        <name>K(+)</name>
        <dbReference type="ChEBI" id="CHEBI:29103"/>
    </cofactor>
    <text evidence="5 6">Binds 1 potassium ion per subunit.</text>
</comment>
<feature type="domain" description="YjeF C-terminal" evidence="7">
    <location>
        <begin position="207"/>
        <end position="451"/>
    </location>
</feature>
<dbReference type="EC" id="4.2.1.136" evidence="6"/>
<evidence type="ECO:0000313" key="9">
    <source>
        <dbReference type="EMBL" id="MBV7256569.1"/>
    </source>
</evidence>
<comment type="caution">
    <text evidence="5">Lacks conserved residue(s) required for the propagation of feature annotation.</text>
</comment>
<comment type="similarity">
    <text evidence="6">In the C-terminal section; belongs to the NnrD/CARKD family.</text>
</comment>
<keyword evidence="5 6" id="KW-0413">Isomerase</keyword>
<evidence type="ECO:0000259" key="8">
    <source>
        <dbReference type="PROSITE" id="PS51385"/>
    </source>
</evidence>
<dbReference type="PANTHER" id="PTHR12592">
    <property type="entry name" value="ATP-DEPENDENT (S)-NAD(P)H-HYDRATE DEHYDRATASE FAMILY MEMBER"/>
    <property type="match status" value="1"/>
</dbReference>
<comment type="similarity">
    <text evidence="6">In the N-terminal section; belongs to the NnrE/AIBP family.</text>
</comment>
<comment type="similarity">
    <text evidence="5">Belongs to the NnrE/AIBP family.</text>
</comment>
<sequence length="451" mass="46482">MNRDRKILTGAEMRASEQRAIAAGASEAGLMQAAGTGAADLIAPLVEGRPVLILCGSGNNGGDGYVAAEALRRAGAEVTVAAFAVPGKEPASMAAQAWRGKTQAPQSAKPAAVFVDALFGTGLTRPVGDPYHAELMRLADAAEMRIALDMPSGIDADHGACLSDVARFDRTMAFGALKPSHLLYPAAAFCGQIEVVPLDIDTAAAAAFVLTAPERLESDPAAHKYQRGSVAIAAGAMPGAAWLAARAAQRAGAGFVTVAGNIHAFPPSSLVMRDIGDLKAQRIDAAVVGPGLGQGDDARQAAISFLDLDIPLVIDGDMFSLFSEEHVRLAGRGDIMTPHEGEFVRFFGEVPGSKVDRARAAAMKSGNVIVLKGADTVVASPDGEVAVNEHAHPRLAVAGSGDILAGAIAAERARGRPAFEAACAGVWRHGDAGIRGRDGLIAEDLLELIRQ</sequence>
<comment type="catalytic activity">
    <reaction evidence="4 6">
        <text>(6S)-NADHX + ADP = AMP + phosphate + NADH + H(+)</text>
        <dbReference type="Rhea" id="RHEA:32223"/>
        <dbReference type="ChEBI" id="CHEBI:15378"/>
        <dbReference type="ChEBI" id="CHEBI:43474"/>
        <dbReference type="ChEBI" id="CHEBI:57945"/>
        <dbReference type="ChEBI" id="CHEBI:64074"/>
        <dbReference type="ChEBI" id="CHEBI:456215"/>
        <dbReference type="ChEBI" id="CHEBI:456216"/>
        <dbReference type="EC" id="4.2.1.136"/>
    </reaction>
</comment>
<comment type="function">
    <text evidence="4">Catalyzes the dehydration of the S-form of NAD(P)HX at the expense of ADP, which is converted to AMP. Together with NAD(P)HX epimerase, which catalyzes the epimerization of the S- and R-forms, the enzyme allows the repair of both epimers of NAD(P)HX, a damaged form of NAD(P)H that is a result of enzymatic or heat-dependent hydration.</text>
</comment>
<dbReference type="HAMAP" id="MF_01966">
    <property type="entry name" value="NADHX_epimerase"/>
    <property type="match status" value="1"/>
</dbReference>
<feature type="binding site" evidence="4">
    <location>
        <position position="240"/>
    </location>
    <ligand>
        <name>(6S)-NADPHX</name>
        <dbReference type="ChEBI" id="CHEBI:64076"/>
    </ligand>
</feature>
<dbReference type="Proteomes" id="UP000722336">
    <property type="component" value="Unassembled WGS sequence"/>
</dbReference>